<dbReference type="InterPro" id="IPR000182">
    <property type="entry name" value="GNAT_dom"/>
</dbReference>
<comment type="caution">
    <text evidence="2">The sequence shown here is derived from an EMBL/GenBank/DDBJ whole genome shotgun (WGS) entry which is preliminary data.</text>
</comment>
<dbReference type="PANTHER" id="PTHR43617:SF35">
    <property type="entry name" value="[RIBOSOMAL PROTEIN BS18]-ALANINE N-ACETYLTRANSFERASE"/>
    <property type="match status" value="1"/>
</dbReference>
<feature type="domain" description="N-acetyltransferase" evidence="1">
    <location>
        <begin position="1"/>
        <end position="118"/>
    </location>
</feature>
<dbReference type="CDD" id="cd04301">
    <property type="entry name" value="NAT_SF"/>
    <property type="match status" value="1"/>
</dbReference>
<dbReference type="InterPro" id="IPR016181">
    <property type="entry name" value="Acyl_CoA_acyltransferase"/>
</dbReference>
<dbReference type="SUPFAM" id="SSF55729">
    <property type="entry name" value="Acyl-CoA N-acyltransferases (Nat)"/>
    <property type="match status" value="1"/>
</dbReference>
<evidence type="ECO:0000313" key="2">
    <source>
        <dbReference type="EMBL" id="PJE63084.1"/>
    </source>
</evidence>
<dbReference type="Proteomes" id="UP000229554">
    <property type="component" value="Unassembled WGS sequence"/>
</dbReference>
<dbReference type="PROSITE" id="PS51186">
    <property type="entry name" value="GNAT"/>
    <property type="match status" value="1"/>
</dbReference>
<proteinExistence type="predicted"/>
<dbReference type="InterPro" id="IPR050276">
    <property type="entry name" value="MshD_Acetyltransferase"/>
</dbReference>
<evidence type="ECO:0000313" key="3">
    <source>
        <dbReference type="Proteomes" id="UP000229554"/>
    </source>
</evidence>
<dbReference type="AlphaFoldDB" id="A0A2M8KT24"/>
<dbReference type="Gene3D" id="3.40.630.30">
    <property type="match status" value="1"/>
</dbReference>
<dbReference type="PANTHER" id="PTHR43617">
    <property type="entry name" value="L-AMINO ACID N-ACETYLTRANSFERASE"/>
    <property type="match status" value="1"/>
</dbReference>
<gene>
    <name evidence="2" type="ORF">COU88_01435</name>
</gene>
<sequence length="121" mass="13871">METDEIFVAEIGNQIVGFIQFGVVSYEEVEAKPEDIELNKIYVDPNYHGQGIGKKLIEAMLSSRRIKPTSDIYLDVYAKNEKATSLYKKYGFVEIGKVPFKTNQKVVGYDILMKRSHRFIS</sequence>
<dbReference type="Pfam" id="PF13508">
    <property type="entry name" value="Acetyltransf_7"/>
    <property type="match status" value="1"/>
</dbReference>
<reference evidence="3" key="1">
    <citation type="submission" date="2017-09" db="EMBL/GenBank/DDBJ databases">
        <title>Depth-based differentiation of microbial function through sediment-hosted aquifers and enrichment of novel symbionts in the deep terrestrial subsurface.</title>
        <authorList>
            <person name="Probst A.J."/>
            <person name="Ladd B."/>
            <person name="Jarett J.K."/>
            <person name="Geller-Mcgrath D.E."/>
            <person name="Sieber C.M.K."/>
            <person name="Emerson J.B."/>
            <person name="Anantharaman K."/>
            <person name="Thomas B.C."/>
            <person name="Malmstrom R."/>
            <person name="Stieglmeier M."/>
            <person name="Klingl A."/>
            <person name="Woyke T."/>
            <person name="Ryan C.M."/>
            <person name="Banfield J.F."/>
        </authorList>
    </citation>
    <scope>NUCLEOTIDE SEQUENCE [LARGE SCALE GENOMIC DNA]</scope>
</reference>
<dbReference type="GO" id="GO:0008999">
    <property type="term" value="F:protein-N-terminal-alanine acetyltransferase activity"/>
    <property type="evidence" value="ECO:0007669"/>
    <property type="project" value="TreeGrafter"/>
</dbReference>
<dbReference type="EMBL" id="PFED01000057">
    <property type="protein sequence ID" value="PJE63084.1"/>
    <property type="molecule type" value="Genomic_DNA"/>
</dbReference>
<name>A0A2M8KT24_9BACT</name>
<protein>
    <recommendedName>
        <fullName evidence="1">N-acetyltransferase domain-containing protein</fullName>
    </recommendedName>
</protein>
<evidence type="ECO:0000259" key="1">
    <source>
        <dbReference type="PROSITE" id="PS51186"/>
    </source>
</evidence>
<accession>A0A2M8KT24</accession>
<organism evidence="2 3">
    <name type="scientific">Candidatus Roizmanbacteria bacterium CG10_big_fil_rev_8_21_14_0_10_39_6</name>
    <dbReference type="NCBI Taxonomy" id="1974853"/>
    <lineage>
        <taxon>Bacteria</taxon>
        <taxon>Candidatus Roizmaniibacteriota</taxon>
    </lineage>
</organism>